<dbReference type="EMBL" id="JAQOWY010000373">
    <property type="protein sequence ID" value="KAK1843169.1"/>
    <property type="molecule type" value="Genomic_DNA"/>
</dbReference>
<dbReference type="AlphaFoldDB" id="A0AAD9ACW2"/>
<evidence type="ECO:0000313" key="2">
    <source>
        <dbReference type="EMBL" id="KAK1843169.1"/>
    </source>
</evidence>
<gene>
    <name evidence="2" type="ORF">CCHR01_14206</name>
</gene>
<feature type="region of interest" description="Disordered" evidence="1">
    <location>
        <begin position="1"/>
        <end position="30"/>
    </location>
</feature>
<protein>
    <submittedName>
        <fullName evidence="2">Uncharacterized protein</fullName>
    </submittedName>
</protein>
<name>A0AAD9ACW2_9PEZI</name>
<evidence type="ECO:0000256" key="1">
    <source>
        <dbReference type="SAM" id="MobiDB-lite"/>
    </source>
</evidence>
<feature type="compositionally biased region" description="Acidic residues" evidence="1">
    <location>
        <begin position="1"/>
        <end position="10"/>
    </location>
</feature>
<organism evidence="2 3">
    <name type="scientific">Colletotrichum chrysophilum</name>
    <dbReference type="NCBI Taxonomy" id="1836956"/>
    <lineage>
        <taxon>Eukaryota</taxon>
        <taxon>Fungi</taxon>
        <taxon>Dikarya</taxon>
        <taxon>Ascomycota</taxon>
        <taxon>Pezizomycotina</taxon>
        <taxon>Sordariomycetes</taxon>
        <taxon>Hypocreomycetidae</taxon>
        <taxon>Glomerellales</taxon>
        <taxon>Glomerellaceae</taxon>
        <taxon>Colletotrichum</taxon>
        <taxon>Colletotrichum gloeosporioides species complex</taxon>
    </lineage>
</organism>
<dbReference type="Proteomes" id="UP001243330">
    <property type="component" value="Unassembled WGS sequence"/>
</dbReference>
<comment type="caution">
    <text evidence="2">The sequence shown here is derived from an EMBL/GenBank/DDBJ whole genome shotgun (WGS) entry which is preliminary data.</text>
</comment>
<keyword evidence="3" id="KW-1185">Reference proteome</keyword>
<evidence type="ECO:0000313" key="3">
    <source>
        <dbReference type="Proteomes" id="UP001243330"/>
    </source>
</evidence>
<sequence>MLHDIVDDDGRDISGTQHAAMIPRGRGLNE</sequence>
<proteinExistence type="predicted"/>
<accession>A0AAD9ACW2</accession>
<reference evidence="2" key="1">
    <citation type="submission" date="2023-01" db="EMBL/GenBank/DDBJ databases">
        <title>Colletotrichum chrysophilum M932 genome sequence.</title>
        <authorList>
            <person name="Baroncelli R."/>
        </authorList>
    </citation>
    <scope>NUCLEOTIDE SEQUENCE</scope>
    <source>
        <strain evidence="2">M932</strain>
    </source>
</reference>